<protein>
    <submittedName>
        <fullName evidence="2">Uncharacterized protein</fullName>
    </submittedName>
</protein>
<accession>A0ABS0TZ13</accession>
<evidence type="ECO:0000256" key="1">
    <source>
        <dbReference type="SAM" id="Phobius"/>
    </source>
</evidence>
<dbReference type="Proteomes" id="UP000639004">
    <property type="component" value="Unassembled WGS sequence"/>
</dbReference>
<feature type="transmembrane region" description="Helical" evidence="1">
    <location>
        <begin position="89"/>
        <end position="107"/>
    </location>
</feature>
<dbReference type="RefSeq" id="WP_198642725.1">
    <property type="nucleotide sequence ID" value="NZ_JAEHSL010000048.1"/>
</dbReference>
<dbReference type="EMBL" id="JAEHSL010000048">
    <property type="protein sequence ID" value="MBI6183616.1"/>
    <property type="molecule type" value="Genomic_DNA"/>
</dbReference>
<keyword evidence="1" id="KW-0812">Transmembrane</keyword>
<gene>
    <name evidence="2" type="ORF">JEQ07_24880</name>
</gene>
<evidence type="ECO:0000313" key="2">
    <source>
        <dbReference type="EMBL" id="MBI6183616.1"/>
    </source>
</evidence>
<feature type="transmembrane region" description="Helical" evidence="1">
    <location>
        <begin position="319"/>
        <end position="341"/>
    </location>
</feature>
<name>A0ABS0TZ13_SERPR</name>
<evidence type="ECO:0000313" key="3">
    <source>
        <dbReference type="Proteomes" id="UP000639004"/>
    </source>
</evidence>
<keyword evidence="1" id="KW-1133">Transmembrane helix</keyword>
<keyword evidence="1" id="KW-0472">Membrane</keyword>
<feature type="transmembrane region" description="Helical" evidence="1">
    <location>
        <begin position="13"/>
        <end position="31"/>
    </location>
</feature>
<feature type="transmembrane region" description="Helical" evidence="1">
    <location>
        <begin position="361"/>
        <end position="389"/>
    </location>
</feature>
<keyword evidence="3" id="KW-1185">Reference proteome</keyword>
<proteinExistence type="predicted"/>
<reference evidence="2 3" key="1">
    <citation type="submission" date="2020-12" db="EMBL/GenBank/DDBJ databases">
        <title>Enhanced detection system for hospital associated transmission using whole genome sequencing surveillance.</title>
        <authorList>
            <person name="Harrison L.H."/>
            <person name="Van Tyne D."/>
            <person name="Marsh J.W."/>
            <person name="Griffith M.P."/>
            <person name="Snyder D.J."/>
            <person name="Cooper V.S."/>
            <person name="Mustapha M."/>
        </authorList>
    </citation>
    <scope>NUCLEOTIDE SEQUENCE [LARGE SCALE GENOMIC DNA]</scope>
    <source>
        <strain evidence="2 3">SER00238</strain>
    </source>
</reference>
<sequence length="409" mass="46301">MAIARTFIFHFKVIGPLAPLDIVFLLSLLFIGIRKVAQGNLLKFRLDIDTAFFVKFILVQGLIIVTISTLAFILHTYGGGKGQLTDQLLYFRGIVYFLVIIYLYQLAVDDFKRLGFYKLFSLFLIVDIINVISGFISTIIYKDYVWSRYGIHVSIIDQDDVYNFLTIYALLAVTFIFTKPIKRMFMYFSILGIGFLIFGNIYKYVYMLAALFFFYDTIVNAMKGKVAVFKILIAALSIVLLTSTIVMLSTSKSINTRSAQIDDYWEYTGSKFPASIIGIGHGGQFYSPTETDDDGEVKAILKESSMANYKRNIQTPVVAFIKTIGPLGTIIIIAFLIYGLIKIAFINIKLPFNPLYNAIFFNLIWMMTVSVGFFQSGPFVILTIAKLLIFVSAIRQEKKENDSIQPISS</sequence>
<feature type="transmembrane region" description="Helical" evidence="1">
    <location>
        <begin position="227"/>
        <end position="248"/>
    </location>
</feature>
<organism evidence="2 3">
    <name type="scientific">Serratia proteamaculans</name>
    <dbReference type="NCBI Taxonomy" id="28151"/>
    <lineage>
        <taxon>Bacteria</taxon>
        <taxon>Pseudomonadati</taxon>
        <taxon>Pseudomonadota</taxon>
        <taxon>Gammaproteobacteria</taxon>
        <taxon>Enterobacterales</taxon>
        <taxon>Yersiniaceae</taxon>
        <taxon>Serratia</taxon>
    </lineage>
</organism>
<feature type="transmembrane region" description="Helical" evidence="1">
    <location>
        <begin position="185"/>
        <end position="215"/>
    </location>
</feature>
<comment type="caution">
    <text evidence="2">The sequence shown here is derived from an EMBL/GenBank/DDBJ whole genome shotgun (WGS) entry which is preliminary data.</text>
</comment>
<feature type="transmembrane region" description="Helical" evidence="1">
    <location>
        <begin position="161"/>
        <end position="178"/>
    </location>
</feature>
<feature type="transmembrane region" description="Helical" evidence="1">
    <location>
        <begin position="52"/>
        <end position="77"/>
    </location>
</feature>
<feature type="transmembrane region" description="Helical" evidence="1">
    <location>
        <begin position="119"/>
        <end position="141"/>
    </location>
</feature>